<evidence type="ECO:0000259" key="10">
    <source>
        <dbReference type="PROSITE" id="PS50893"/>
    </source>
</evidence>
<dbReference type="FunFam" id="3.40.50.300:FF:000016">
    <property type="entry name" value="Oligopeptide ABC transporter ATP-binding component"/>
    <property type="match status" value="1"/>
</dbReference>
<dbReference type="PANTHER" id="PTHR43297">
    <property type="entry name" value="OLIGOPEPTIDE TRANSPORT ATP-BINDING PROTEIN APPD"/>
    <property type="match status" value="1"/>
</dbReference>
<evidence type="ECO:0000313" key="11">
    <source>
        <dbReference type="EMBL" id="SAL43307.1"/>
    </source>
</evidence>
<dbReference type="InterPro" id="IPR013563">
    <property type="entry name" value="Oligopep_ABC_C"/>
</dbReference>
<keyword evidence="8" id="KW-0472">Membrane</keyword>
<dbReference type="NCBIfam" id="TIGR01727">
    <property type="entry name" value="oligo_HPY"/>
    <property type="match status" value="1"/>
</dbReference>
<name>A0A158HGQ1_9BURK</name>
<evidence type="ECO:0000313" key="12">
    <source>
        <dbReference type="Proteomes" id="UP000054683"/>
    </source>
</evidence>
<evidence type="ECO:0000256" key="6">
    <source>
        <dbReference type="ARBA" id="ARBA00022741"/>
    </source>
</evidence>
<feature type="region of interest" description="Disordered" evidence="9">
    <location>
        <begin position="1"/>
        <end position="26"/>
    </location>
</feature>
<dbReference type="PROSITE" id="PS50893">
    <property type="entry name" value="ABC_TRANSPORTER_2"/>
    <property type="match status" value="1"/>
</dbReference>
<keyword evidence="5" id="KW-0997">Cell inner membrane</keyword>
<evidence type="ECO:0000256" key="3">
    <source>
        <dbReference type="ARBA" id="ARBA00022448"/>
    </source>
</evidence>
<dbReference type="Proteomes" id="UP000054683">
    <property type="component" value="Unassembled WGS sequence"/>
</dbReference>
<keyword evidence="7 11" id="KW-0067">ATP-binding</keyword>
<keyword evidence="3" id="KW-0813">Transport</keyword>
<dbReference type="InterPro" id="IPR003439">
    <property type="entry name" value="ABC_transporter-like_ATP-bd"/>
</dbReference>
<proteinExistence type="inferred from homology"/>
<evidence type="ECO:0000256" key="4">
    <source>
        <dbReference type="ARBA" id="ARBA00022475"/>
    </source>
</evidence>
<dbReference type="InterPro" id="IPR027417">
    <property type="entry name" value="P-loop_NTPase"/>
</dbReference>
<dbReference type="InterPro" id="IPR003593">
    <property type="entry name" value="AAA+_ATPase"/>
</dbReference>
<dbReference type="GO" id="GO:0016887">
    <property type="term" value="F:ATP hydrolysis activity"/>
    <property type="evidence" value="ECO:0007669"/>
    <property type="project" value="InterPro"/>
</dbReference>
<dbReference type="GO" id="GO:0005886">
    <property type="term" value="C:plasma membrane"/>
    <property type="evidence" value="ECO:0007669"/>
    <property type="project" value="UniProtKB-SubCell"/>
</dbReference>
<dbReference type="GO" id="GO:0015833">
    <property type="term" value="P:peptide transport"/>
    <property type="evidence" value="ECO:0007669"/>
    <property type="project" value="InterPro"/>
</dbReference>
<dbReference type="EMBL" id="FCOK02000030">
    <property type="protein sequence ID" value="SAL43307.1"/>
    <property type="molecule type" value="Genomic_DNA"/>
</dbReference>
<dbReference type="Pfam" id="PF00005">
    <property type="entry name" value="ABC_tran"/>
    <property type="match status" value="1"/>
</dbReference>
<dbReference type="GO" id="GO:0055085">
    <property type="term" value="P:transmembrane transport"/>
    <property type="evidence" value="ECO:0007669"/>
    <property type="project" value="UniProtKB-ARBA"/>
</dbReference>
<protein>
    <submittedName>
        <fullName evidence="11">Oligopeptide transport ATP-binding ABC transport protein</fullName>
    </submittedName>
</protein>
<dbReference type="Gene3D" id="3.40.50.300">
    <property type="entry name" value="P-loop containing nucleotide triphosphate hydrolases"/>
    <property type="match status" value="1"/>
</dbReference>
<dbReference type="Pfam" id="PF08352">
    <property type="entry name" value="oligo_HPY"/>
    <property type="match status" value="1"/>
</dbReference>
<keyword evidence="4" id="KW-1003">Cell membrane</keyword>
<dbReference type="SUPFAM" id="SSF52540">
    <property type="entry name" value="P-loop containing nucleoside triphosphate hydrolases"/>
    <property type="match status" value="1"/>
</dbReference>
<gene>
    <name evidence="11" type="ORF">AWB69_04385</name>
</gene>
<evidence type="ECO:0000256" key="5">
    <source>
        <dbReference type="ARBA" id="ARBA00022519"/>
    </source>
</evidence>
<dbReference type="PANTHER" id="PTHR43297:SF2">
    <property type="entry name" value="DIPEPTIDE TRANSPORT ATP-BINDING PROTEIN DPPD"/>
    <property type="match status" value="1"/>
</dbReference>
<dbReference type="InterPro" id="IPR017871">
    <property type="entry name" value="ABC_transporter-like_CS"/>
</dbReference>
<dbReference type="SMART" id="SM00382">
    <property type="entry name" value="AAA"/>
    <property type="match status" value="1"/>
</dbReference>
<dbReference type="GO" id="GO:0005524">
    <property type="term" value="F:ATP binding"/>
    <property type="evidence" value="ECO:0007669"/>
    <property type="project" value="UniProtKB-KW"/>
</dbReference>
<keyword evidence="6" id="KW-0547">Nucleotide-binding</keyword>
<dbReference type="InterPro" id="IPR050388">
    <property type="entry name" value="ABC_Ni/Peptide_Import"/>
</dbReference>
<evidence type="ECO:0000256" key="2">
    <source>
        <dbReference type="ARBA" id="ARBA00005417"/>
    </source>
</evidence>
<dbReference type="AlphaFoldDB" id="A0A158HGQ1"/>
<comment type="similarity">
    <text evidence="2">Belongs to the ABC transporter superfamily.</text>
</comment>
<sequence>MSTLSKLPLNQPDRQPDRLDQVNPPARHPVLEVSGFSLKFSRAAQVPNLVEDVSFSVNAGETLCIVGESGCGKSVTSLALMGLLPSPPANIVAGKAIFDGRDLFTLSERELADIRGNRMSMIFQEPMTSLNPAFTVGHQIAECVQRHRGLSGVAARKEALDMLRLVRIPAPETRLDAYPHELSGGMRQRVMIAMALANRPQLVIADEPTTALDVTIQAQVLLLVRSLQAETGTAMVLITHDLGVVAEVADYVAVMYAGRIVEYGSVDEIFDDPQHPYTIGLMGAIPSVGKREGALATIRGSVPSPEQMPKGCRFAPRCPFVEQRCIDAVPPDKRLDGTHRVACWVAPVEVTLDAPALGGAAA</sequence>
<dbReference type="CDD" id="cd03257">
    <property type="entry name" value="ABC_NikE_OppD_transporters"/>
    <property type="match status" value="1"/>
</dbReference>
<organism evidence="11 12">
    <name type="scientific">Caballeronia udeis</name>
    <dbReference type="NCBI Taxonomy" id="1232866"/>
    <lineage>
        <taxon>Bacteria</taxon>
        <taxon>Pseudomonadati</taxon>
        <taxon>Pseudomonadota</taxon>
        <taxon>Betaproteobacteria</taxon>
        <taxon>Burkholderiales</taxon>
        <taxon>Burkholderiaceae</taxon>
        <taxon>Caballeronia</taxon>
    </lineage>
</organism>
<dbReference type="PROSITE" id="PS00211">
    <property type="entry name" value="ABC_TRANSPORTER_1"/>
    <property type="match status" value="1"/>
</dbReference>
<evidence type="ECO:0000256" key="8">
    <source>
        <dbReference type="ARBA" id="ARBA00023136"/>
    </source>
</evidence>
<evidence type="ECO:0000256" key="9">
    <source>
        <dbReference type="SAM" id="MobiDB-lite"/>
    </source>
</evidence>
<reference evidence="11 12" key="1">
    <citation type="submission" date="2016-01" db="EMBL/GenBank/DDBJ databases">
        <authorList>
            <person name="Oliw E.H."/>
        </authorList>
    </citation>
    <scope>NUCLEOTIDE SEQUENCE [LARGE SCALE GENOMIC DNA]</scope>
    <source>
        <strain evidence="11">LMG 27134</strain>
    </source>
</reference>
<accession>A0A158HGQ1</accession>
<evidence type="ECO:0000256" key="1">
    <source>
        <dbReference type="ARBA" id="ARBA00004417"/>
    </source>
</evidence>
<comment type="subcellular location">
    <subcellularLocation>
        <location evidence="1">Cell inner membrane</location>
        <topology evidence="1">Peripheral membrane protein</topology>
    </subcellularLocation>
</comment>
<feature type="domain" description="ABC transporter" evidence="10">
    <location>
        <begin position="33"/>
        <end position="282"/>
    </location>
</feature>
<evidence type="ECO:0000256" key="7">
    <source>
        <dbReference type="ARBA" id="ARBA00022840"/>
    </source>
</evidence>